<gene>
    <name evidence="1" type="ORF">SAMN05216480_11050</name>
</gene>
<sequence>MFFFDVVYSNIFTHSPVTTKVGYINSKKDTHFNLVFIGSSRVANHIVPSVFEEELNLSAINFGVMDARPKDMLVLIKALDTWNITYDTLYVQLDYYYNSFDRSNFMYYEMLPYTNLLPLQSYFESEHDNLYIEYVPFYKYAANDSKLGVRALVKEIITKESMFEDSKGFVPLYGTGNTWKRVLPDTVPSKGNPYIATLKAYSESHKLNVKFFVAPFREDVENLRFIDSLKVRLPDLINFSTKITQGEYFKNGYHLNNEGAMKFSKLFAKYLKEK</sequence>
<dbReference type="RefSeq" id="WP_093025563.1">
    <property type="nucleotide sequence ID" value="NZ_FPBK01000010.1"/>
</dbReference>
<dbReference type="SUPFAM" id="SSF52266">
    <property type="entry name" value="SGNH hydrolase"/>
    <property type="match status" value="1"/>
</dbReference>
<dbReference type="STRING" id="1224947.SAMN05216480_11050"/>
<protein>
    <submittedName>
        <fullName evidence="1">Uncharacterized protein</fullName>
    </submittedName>
</protein>
<reference evidence="1 2" key="1">
    <citation type="submission" date="2016-10" db="EMBL/GenBank/DDBJ databases">
        <authorList>
            <person name="de Groot N.N."/>
        </authorList>
    </citation>
    <scope>NUCLEOTIDE SEQUENCE [LARGE SCALE GENOMIC DNA]</scope>
    <source>
        <strain evidence="1 2">CGMCC 1.12333</strain>
    </source>
</reference>
<proteinExistence type="predicted"/>
<name>A0A1I7HMX6_9FLAO</name>
<dbReference type="Proteomes" id="UP000199138">
    <property type="component" value="Unassembled WGS sequence"/>
</dbReference>
<organism evidence="1 2">
    <name type="scientific">Pustulibacterium marinum</name>
    <dbReference type="NCBI Taxonomy" id="1224947"/>
    <lineage>
        <taxon>Bacteria</taxon>
        <taxon>Pseudomonadati</taxon>
        <taxon>Bacteroidota</taxon>
        <taxon>Flavobacteriia</taxon>
        <taxon>Flavobacteriales</taxon>
        <taxon>Flavobacteriaceae</taxon>
        <taxon>Pustulibacterium</taxon>
    </lineage>
</organism>
<keyword evidence="2" id="KW-1185">Reference proteome</keyword>
<evidence type="ECO:0000313" key="2">
    <source>
        <dbReference type="Proteomes" id="UP000199138"/>
    </source>
</evidence>
<dbReference type="AlphaFoldDB" id="A0A1I7HMX6"/>
<accession>A0A1I7HMX6</accession>
<evidence type="ECO:0000313" key="1">
    <source>
        <dbReference type="EMBL" id="SFU61991.1"/>
    </source>
</evidence>
<dbReference type="OrthoDB" id="7297045at2"/>
<dbReference type="EMBL" id="FPBK01000010">
    <property type="protein sequence ID" value="SFU61991.1"/>
    <property type="molecule type" value="Genomic_DNA"/>
</dbReference>